<evidence type="ECO:0000313" key="9">
    <source>
        <dbReference type="EMBL" id="SMC57299.1"/>
    </source>
</evidence>
<feature type="domain" description="RNA polymerase sigma factor 70 region 4 type 2" evidence="8">
    <location>
        <begin position="125"/>
        <end position="175"/>
    </location>
</feature>
<dbReference type="PROSITE" id="PS01063">
    <property type="entry name" value="SIGMA70_ECF"/>
    <property type="match status" value="1"/>
</dbReference>
<dbReference type="Pfam" id="PF04542">
    <property type="entry name" value="Sigma70_r2"/>
    <property type="match status" value="1"/>
</dbReference>
<dbReference type="STRING" id="475255.SAMN04488101_101334"/>
<name>A0A1W2A977_9SPHI</name>
<evidence type="ECO:0000256" key="5">
    <source>
        <dbReference type="ARBA" id="ARBA00023163"/>
    </source>
</evidence>
<keyword evidence="2 6" id="KW-0805">Transcription regulation</keyword>
<organism evidence="9 10">
    <name type="scientific">Pedobacter nyackensis</name>
    <dbReference type="NCBI Taxonomy" id="475255"/>
    <lineage>
        <taxon>Bacteria</taxon>
        <taxon>Pseudomonadati</taxon>
        <taxon>Bacteroidota</taxon>
        <taxon>Sphingobacteriia</taxon>
        <taxon>Sphingobacteriales</taxon>
        <taxon>Sphingobacteriaceae</taxon>
        <taxon>Pedobacter</taxon>
    </lineage>
</organism>
<dbReference type="InterPro" id="IPR013325">
    <property type="entry name" value="RNA_pol_sigma_r2"/>
</dbReference>
<accession>A0A1W2A977</accession>
<keyword evidence="5 6" id="KW-0804">Transcription</keyword>
<dbReference type="InterPro" id="IPR036388">
    <property type="entry name" value="WH-like_DNA-bd_sf"/>
</dbReference>
<dbReference type="PANTHER" id="PTHR43133">
    <property type="entry name" value="RNA POLYMERASE ECF-TYPE SIGMA FACTO"/>
    <property type="match status" value="1"/>
</dbReference>
<dbReference type="Gene3D" id="1.10.10.10">
    <property type="entry name" value="Winged helix-like DNA-binding domain superfamily/Winged helix DNA-binding domain"/>
    <property type="match status" value="1"/>
</dbReference>
<dbReference type="RefSeq" id="WP_084286916.1">
    <property type="nucleotide sequence ID" value="NZ_FWYB01000001.1"/>
</dbReference>
<sequence length="199" mass="22983">MNGQFLQNDQDLMVRLKSGDKKAFATLYKLYAEQIFKRLIRLVKHESIAEELLQDVFMRIWENLENIDLEKPFGAYLYRIAQNLVTDLFRRAAYEKQLLDYLIEGMTELYNPVEESEHGAEVKHLLQQAIDTLPTQRRKVYILCKLEGKTYVEASQLLGMSVSTISDHIVKANKALAIYAVNRKISIVLLATLLICDLT</sequence>
<dbReference type="Pfam" id="PF08281">
    <property type="entry name" value="Sigma70_r4_2"/>
    <property type="match status" value="1"/>
</dbReference>
<dbReference type="SUPFAM" id="SSF88659">
    <property type="entry name" value="Sigma3 and sigma4 domains of RNA polymerase sigma factors"/>
    <property type="match status" value="1"/>
</dbReference>
<dbReference type="InterPro" id="IPR039425">
    <property type="entry name" value="RNA_pol_sigma-70-like"/>
</dbReference>
<comment type="similarity">
    <text evidence="1 6">Belongs to the sigma-70 factor family. ECF subfamily.</text>
</comment>
<dbReference type="NCBIfam" id="TIGR02937">
    <property type="entry name" value="sigma70-ECF"/>
    <property type="match status" value="1"/>
</dbReference>
<dbReference type="AlphaFoldDB" id="A0A1W2A977"/>
<keyword evidence="3 6" id="KW-0731">Sigma factor</keyword>
<evidence type="ECO:0000259" key="7">
    <source>
        <dbReference type="Pfam" id="PF04542"/>
    </source>
</evidence>
<dbReference type="InterPro" id="IPR007627">
    <property type="entry name" value="RNA_pol_sigma70_r2"/>
</dbReference>
<dbReference type="InterPro" id="IPR014284">
    <property type="entry name" value="RNA_pol_sigma-70_dom"/>
</dbReference>
<dbReference type="GO" id="GO:0016987">
    <property type="term" value="F:sigma factor activity"/>
    <property type="evidence" value="ECO:0007669"/>
    <property type="project" value="UniProtKB-KW"/>
</dbReference>
<dbReference type="InterPro" id="IPR013324">
    <property type="entry name" value="RNA_pol_sigma_r3/r4-like"/>
</dbReference>
<keyword evidence="10" id="KW-1185">Reference proteome</keyword>
<dbReference type="EMBL" id="FWYB01000001">
    <property type="protein sequence ID" value="SMC57299.1"/>
    <property type="molecule type" value="Genomic_DNA"/>
</dbReference>
<keyword evidence="4 6" id="KW-0238">DNA-binding</keyword>
<dbReference type="PANTHER" id="PTHR43133:SF46">
    <property type="entry name" value="RNA POLYMERASE SIGMA-70 FACTOR ECF SUBFAMILY"/>
    <property type="match status" value="1"/>
</dbReference>
<evidence type="ECO:0000259" key="8">
    <source>
        <dbReference type="Pfam" id="PF08281"/>
    </source>
</evidence>
<evidence type="ECO:0000256" key="4">
    <source>
        <dbReference type="ARBA" id="ARBA00023125"/>
    </source>
</evidence>
<dbReference type="OrthoDB" id="655312at2"/>
<gene>
    <name evidence="9" type="ORF">SAMN04488101_101334</name>
</gene>
<reference evidence="9 10" key="1">
    <citation type="submission" date="2017-04" db="EMBL/GenBank/DDBJ databases">
        <authorList>
            <person name="Afonso C.L."/>
            <person name="Miller P.J."/>
            <person name="Scott M.A."/>
            <person name="Spackman E."/>
            <person name="Goraichik I."/>
            <person name="Dimitrov K.M."/>
            <person name="Suarez D.L."/>
            <person name="Swayne D.E."/>
        </authorList>
    </citation>
    <scope>NUCLEOTIDE SEQUENCE [LARGE SCALE GENOMIC DNA]</scope>
    <source>
        <strain evidence="9 10">DSM 19625</strain>
    </source>
</reference>
<evidence type="ECO:0000313" key="10">
    <source>
        <dbReference type="Proteomes" id="UP000192678"/>
    </source>
</evidence>
<dbReference type="GO" id="GO:0006352">
    <property type="term" value="P:DNA-templated transcription initiation"/>
    <property type="evidence" value="ECO:0007669"/>
    <property type="project" value="InterPro"/>
</dbReference>
<protein>
    <recommendedName>
        <fullName evidence="6">RNA polymerase sigma factor</fullName>
    </recommendedName>
</protein>
<dbReference type="SUPFAM" id="SSF88946">
    <property type="entry name" value="Sigma2 domain of RNA polymerase sigma factors"/>
    <property type="match status" value="1"/>
</dbReference>
<evidence type="ECO:0000256" key="2">
    <source>
        <dbReference type="ARBA" id="ARBA00023015"/>
    </source>
</evidence>
<evidence type="ECO:0000256" key="3">
    <source>
        <dbReference type="ARBA" id="ARBA00023082"/>
    </source>
</evidence>
<dbReference type="Proteomes" id="UP000192678">
    <property type="component" value="Unassembled WGS sequence"/>
</dbReference>
<feature type="domain" description="RNA polymerase sigma-70 region 2" evidence="7">
    <location>
        <begin position="27"/>
        <end position="92"/>
    </location>
</feature>
<dbReference type="CDD" id="cd06171">
    <property type="entry name" value="Sigma70_r4"/>
    <property type="match status" value="1"/>
</dbReference>
<dbReference type="InterPro" id="IPR000838">
    <property type="entry name" value="RNA_pol_sigma70_ECF_CS"/>
</dbReference>
<dbReference type="Gene3D" id="1.10.1740.10">
    <property type="match status" value="1"/>
</dbReference>
<evidence type="ECO:0000256" key="1">
    <source>
        <dbReference type="ARBA" id="ARBA00010641"/>
    </source>
</evidence>
<proteinExistence type="inferred from homology"/>
<dbReference type="GO" id="GO:0003677">
    <property type="term" value="F:DNA binding"/>
    <property type="evidence" value="ECO:0007669"/>
    <property type="project" value="UniProtKB-KW"/>
</dbReference>
<evidence type="ECO:0000256" key="6">
    <source>
        <dbReference type="RuleBase" id="RU000716"/>
    </source>
</evidence>
<dbReference type="InterPro" id="IPR013249">
    <property type="entry name" value="RNA_pol_sigma70_r4_t2"/>
</dbReference>